<dbReference type="PANTHER" id="PTHR10201">
    <property type="entry name" value="MATRIX METALLOPROTEINASE"/>
    <property type="match status" value="1"/>
</dbReference>
<dbReference type="GO" id="GO:0030574">
    <property type="term" value="P:collagen catabolic process"/>
    <property type="evidence" value="ECO:0007669"/>
    <property type="project" value="TreeGrafter"/>
</dbReference>
<dbReference type="RefSeq" id="XP_024882497.1">
    <property type="nucleotide sequence ID" value="XM_025026729.1"/>
</dbReference>
<dbReference type="GeneID" id="112461477"/>
<sequence>MWLARVIALTACFIAVRCINPKITDQNYALTFDYLQKYGYLSKDVDAVPAQRRNDVLRKAFEDFQNYYDLPSDGTPNKTLQLMSKPQCGFRDILKHGTKASLSKWPKTHLTWNFYVANEAELSTARAAFDLWSQHSALTFERSETNPDIIISWRRLRHYNTNIKVNGPICSNSFDGPDRFSLHYMLTHEIGHPLGLLHNRRKTSVMFAFTPDKQYPVKLDQNDIADIQRL</sequence>
<evidence type="ECO:0000256" key="8">
    <source>
        <dbReference type="PIRSR" id="PIRSR621190-1"/>
    </source>
</evidence>
<dbReference type="OrthoDB" id="7550572at2759"/>
<protein>
    <submittedName>
        <fullName evidence="13">Interstitial collagenase-like</fullName>
    </submittedName>
</protein>
<dbReference type="GO" id="GO:0030198">
    <property type="term" value="P:extracellular matrix organization"/>
    <property type="evidence" value="ECO:0007669"/>
    <property type="project" value="TreeGrafter"/>
</dbReference>
<feature type="binding site" evidence="9">
    <location>
        <position position="158"/>
    </location>
    <ligand>
        <name>Zn(2+)</name>
        <dbReference type="ChEBI" id="CHEBI:29105"/>
        <label>1</label>
    </ligand>
</feature>
<gene>
    <name evidence="13" type="primary">LOC112461477</name>
</gene>
<reference evidence="13" key="1">
    <citation type="submission" date="2025-08" db="UniProtKB">
        <authorList>
            <consortium name="RefSeq"/>
        </authorList>
    </citation>
    <scope>IDENTIFICATION</scope>
    <source>
        <tissue evidence="13">Whole body</tissue>
    </source>
</reference>
<keyword evidence="4 10" id="KW-0732">Signal</keyword>
<name>A0A6J1QJB7_9HYME</name>
<feature type="chain" id="PRO_5027045764" evidence="10">
    <location>
        <begin position="19"/>
        <end position="230"/>
    </location>
</feature>
<accession>A0A6J1QJB7</accession>
<proteinExistence type="inferred from homology"/>
<evidence type="ECO:0000256" key="3">
    <source>
        <dbReference type="ARBA" id="ARBA00022723"/>
    </source>
</evidence>
<dbReference type="GO" id="GO:0008270">
    <property type="term" value="F:zinc ion binding"/>
    <property type="evidence" value="ECO:0007669"/>
    <property type="project" value="InterPro"/>
</dbReference>
<dbReference type="Pfam" id="PF00413">
    <property type="entry name" value="Peptidase_M10"/>
    <property type="match status" value="1"/>
</dbReference>
<evidence type="ECO:0000259" key="11">
    <source>
        <dbReference type="SMART" id="SM00235"/>
    </source>
</evidence>
<dbReference type="GO" id="GO:0004222">
    <property type="term" value="F:metalloendopeptidase activity"/>
    <property type="evidence" value="ECO:0007669"/>
    <property type="project" value="InterPro"/>
</dbReference>
<dbReference type="InterPro" id="IPR021190">
    <property type="entry name" value="Pept_M10A"/>
</dbReference>
<keyword evidence="12" id="KW-1185">Reference proteome</keyword>
<evidence type="ECO:0000256" key="7">
    <source>
        <dbReference type="ARBA" id="ARBA00023049"/>
    </source>
</evidence>
<dbReference type="Proteomes" id="UP000504618">
    <property type="component" value="Unplaced"/>
</dbReference>
<dbReference type="AlphaFoldDB" id="A0A6J1QJB7"/>
<evidence type="ECO:0000256" key="6">
    <source>
        <dbReference type="ARBA" id="ARBA00022833"/>
    </source>
</evidence>
<evidence type="ECO:0000256" key="2">
    <source>
        <dbReference type="ARBA" id="ARBA00022670"/>
    </source>
</evidence>
<feature type="binding site" evidence="9">
    <location>
        <position position="192"/>
    </location>
    <ligand>
        <name>Zn(2+)</name>
        <dbReference type="ChEBI" id="CHEBI:29105"/>
        <label>2</label>
        <note>catalytic</note>
    </ligand>
</feature>
<keyword evidence="7" id="KW-0482">Metalloprotease</keyword>
<feature type="domain" description="Peptidase metallopeptidase" evidence="11">
    <location>
        <begin position="101"/>
        <end position="230"/>
    </location>
</feature>
<feature type="binding site" evidence="9">
    <location>
        <position position="188"/>
    </location>
    <ligand>
        <name>Zn(2+)</name>
        <dbReference type="ChEBI" id="CHEBI:29105"/>
        <label>2</label>
        <note>catalytic</note>
    </ligand>
</feature>
<dbReference type="GO" id="GO:0005615">
    <property type="term" value="C:extracellular space"/>
    <property type="evidence" value="ECO:0007669"/>
    <property type="project" value="TreeGrafter"/>
</dbReference>
<keyword evidence="2" id="KW-0645">Protease</keyword>
<feature type="binding site" description="in inhibited form" evidence="9">
    <location>
        <position position="88"/>
    </location>
    <ligand>
        <name>Zn(2+)</name>
        <dbReference type="ChEBI" id="CHEBI:29105"/>
        <label>2</label>
        <note>catalytic</note>
    </ligand>
</feature>
<keyword evidence="6 9" id="KW-0862">Zinc</keyword>
<feature type="binding site" evidence="9">
    <location>
        <position position="148"/>
    </location>
    <ligand>
        <name>Ca(2+)</name>
        <dbReference type="ChEBI" id="CHEBI:29108"/>
        <label>2</label>
    </ligand>
</feature>
<feature type="signal peptide" evidence="10">
    <location>
        <begin position="1"/>
        <end position="18"/>
    </location>
</feature>
<evidence type="ECO:0000313" key="13">
    <source>
        <dbReference type="RefSeq" id="XP_024882497.1"/>
    </source>
</evidence>
<dbReference type="InterPro" id="IPR036365">
    <property type="entry name" value="PGBD-like_sf"/>
</dbReference>
<feature type="binding site" evidence="9">
    <location>
        <position position="167"/>
    </location>
    <ligand>
        <name>Ca(2+)</name>
        <dbReference type="ChEBI" id="CHEBI:29108"/>
        <label>3</label>
    </ligand>
</feature>
<evidence type="ECO:0000256" key="10">
    <source>
        <dbReference type="SAM" id="SignalP"/>
    </source>
</evidence>
<dbReference type="SMART" id="SM00235">
    <property type="entry name" value="ZnMc"/>
    <property type="match status" value="1"/>
</dbReference>
<comment type="cofactor">
    <cofactor evidence="9">
        <name>Ca(2+)</name>
        <dbReference type="ChEBI" id="CHEBI:29108"/>
    </cofactor>
    <text evidence="9">Can bind about 5 Ca(2+) ions per subunit.</text>
</comment>
<feature type="binding site" evidence="9">
    <location>
        <position position="198"/>
    </location>
    <ligand>
        <name>Zn(2+)</name>
        <dbReference type="ChEBI" id="CHEBI:29105"/>
        <label>2</label>
        <note>catalytic</note>
    </ligand>
</feature>
<evidence type="ECO:0000256" key="1">
    <source>
        <dbReference type="ARBA" id="ARBA00010370"/>
    </source>
</evidence>
<dbReference type="GO" id="GO:0006508">
    <property type="term" value="P:proteolysis"/>
    <property type="evidence" value="ECO:0007669"/>
    <property type="project" value="UniProtKB-KW"/>
</dbReference>
<dbReference type="SUPFAM" id="SSF55486">
    <property type="entry name" value="Metalloproteases ('zincins'), catalytic domain"/>
    <property type="match status" value="1"/>
</dbReference>
<feature type="binding site" evidence="9">
    <location>
        <position position="175"/>
    </location>
    <ligand>
        <name>Ca(2+)</name>
        <dbReference type="ChEBI" id="CHEBI:29108"/>
        <label>3</label>
    </ligand>
</feature>
<comment type="similarity">
    <text evidence="1">Belongs to the peptidase M10A family.</text>
</comment>
<dbReference type="Gene3D" id="3.40.390.10">
    <property type="entry name" value="Collagenase (Catalytic Domain)"/>
    <property type="match status" value="1"/>
</dbReference>
<keyword evidence="5" id="KW-0378">Hydrolase</keyword>
<keyword evidence="3 9" id="KW-0479">Metal-binding</keyword>
<keyword evidence="9" id="KW-0106">Calcium</keyword>
<dbReference type="GO" id="GO:0031012">
    <property type="term" value="C:extracellular matrix"/>
    <property type="evidence" value="ECO:0007669"/>
    <property type="project" value="InterPro"/>
</dbReference>
<dbReference type="PRINTS" id="PR00138">
    <property type="entry name" value="MATRIXIN"/>
</dbReference>
<organism evidence="12 13">
    <name type="scientific">Temnothorax curvispinosus</name>
    <dbReference type="NCBI Taxonomy" id="300111"/>
    <lineage>
        <taxon>Eukaryota</taxon>
        <taxon>Metazoa</taxon>
        <taxon>Ecdysozoa</taxon>
        <taxon>Arthropoda</taxon>
        <taxon>Hexapoda</taxon>
        <taxon>Insecta</taxon>
        <taxon>Pterygota</taxon>
        <taxon>Neoptera</taxon>
        <taxon>Endopterygota</taxon>
        <taxon>Hymenoptera</taxon>
        <taxon>Apocrita</taxon>
        <taxon>Aculeata</taxon>
        <taxon>Formicoidea</taxon>
        <taxon>Formicidae</taxon>
        <taxon>Myrmicinae</taxon>
        <taxon>Temnothorax</taxon>
    </lineage>
</organism>
<dbReference type="InterPro" id="IPR024079">
    <property type="entry name" value="MetalloPept_cat_dom_sf"/>
</dbReference>
<evidence type="ECO:0000256" key="4">
    <source>
        <dbReference type="ARBA" id="ARBA00022729"/>
    </source>
</evidence>
<dbReference type="InterPro" id="IPR006026">
    <property type="entry name" value="Peptidase_Metallo"/>
</dbReference>
<feature type="binding site" evidence="9">
    <location>
        <position position="206"/>
    </location>
    <ligand>
        <name>Zn(2+)</name>
        <dbReference type="ChEBI" id="CHEBI:29105"/>
        <label>2</label>
        <note>catalytic</note>
    </ligand>
</feature>
<dbReference type="PANTHER" id="PTHR10201:SF291">
    <property type="entry name" value="MATRIX METALLOPROTEINASE 1, ISOFORM C-RELATED"/>
    <property type="match status" value="1"/>
</dbReference>
<dbReference type="SUPFAM" id="SSF47090">
    <property type="entry name" value="PGBD-like"/>
    <property type="match status" value="1"/>
</dbReference>
<comment type="cofactor">
    <cofactor evidence="9">
        <name>Zn(2+)</name>
        <dbReference type="ChEBI" id="CHEBI:29105"/>
    </cofactor>
    <text evidence="9">Binds 2 Zn(2+) ions per subunit.</text>
</comment>
<feature type="active site" evidence="8">
    <location>
        <position position="189"/>
    </location>
</feature>
<dbReference type="InterPro" id="IPR001818">
    <property type="entry name" value="Pept_M10_metallopeptidase"/>
</dbReference>
<evidence type="ECO:0000313" key="12">
    <source>
        <dbReference type="Proteomes" id="UP000504618"/>
    </source>
</evidence>
<evidence type="ECO:0000256" key="9">
    <source>
        <dbReference type="PIRSR" id="PIRSR621190-2"/>
    </source>
</evidence>
<evidence type="ECO:0000256" key="5">
    <source>
        <dbReference type="ARBA" id="ARBA00022801"/>
    </source>
</evidence>